<dbReference type="EMBL" id="VOOR01000002">
    <property type="protein sequence ID" value="TXB69509.1"/>
    <property type="molecule type" value="Genomic_DNA"/>
</dbReference>
<accession>A0A5C6S510</accession>
<evidence type="ECO:0000313" key="3">
    <source>
        <dbReference type="EMBL" id="TXB69509.1"/>
    </source>
</evidence>
<dbReference type="InterPro" id="IPR002491">
    <property type="entry name" value="ABC_transptr_periplasmic_BD"/>
</dbReference>
<organism evidence="3 4">
    <name type="scientific">Phaeodactylibacter luteus</name>
    <dbReference type="NCBI Taxonomy" id="1564516"/>
    <lineage>
        <taxon>Bacteria</taxon>
        <taxon>Pseudomonadati</taxon>
        <taxon>Bacteroidota</taxon>
        <taxon>Saprospiria</taxon>
        <taxon>Saprospirales</taxon>
        <taxon>Haliscomenobacteraceae</taxon>
        <taxon>Phaeodactylibacter</taxon>
    </lineage>
</organism>
<dbReference type="Pfam" id="PF01497">
    <property type="entry name" value="Peripla_BP_2"/>
    <property type="match status" value="1"/>
</dbReference>
<feature type="signal peptide" evidence="1">
    <location>
        <begin position="1"/>
        <end position="21"/>
    </location>
</feature>
<reference evidence="3 4" key="1">
    <citation type="submission" date="2019-08" db="EMBL/GenBank/DDBJ databases">
        <title>Genome of Phaeodactylibacter luteus.</title>
        <authorList>
            <person name="Bowman J.P."/>
        </authorList>
    </citation>
    <scope>NUCLEOTIDE SEQUENCE [LARGE SCALE GENOMIC DNA]</scope>
    <source>
        <strain evidence="3 4">KCTC 42180</strain>
    </source>
</reference>
<dbReference type="RefSeq" id="WP_147165641.1">
    <property type="nucleotide sequence ID" value="NZ_VOOR01000002.1"/>
</dbReference>
<dbReference type="PROSITE" id="PS50983">
    <property type="entry name" value="FE_B12_PBP"/>
    <property type="match status" value="1"/>
</dbReference>
<feature type="chain" id="PRO_5022864287" evidence="1">
    <location>
        <begin position="22"/>
        <end position="303"/>
    </location>
</feature>
<protein>
    <submittedName>
        <fullName evidence="3">ABC transporter substrate-binding protein</fullName>
    </submittedName>
</protein>
<evidence type="ECO:0000259" key="2">
    <source>
        <dbReference type="PROSITE" id="PS50983"/>
    </source>
</evidence>
<keyword evidence="4" id="KW-1185">Reference proteome</keyword>
<gene>
    <name evidence="3" type="ORF">FRY97_01485</name>
</gene>
<name>A0A5C6S510_9BACT</name>
<dbReference type="PANTHER" id="PTHR30535">
    <property type="entry name" value="VITAMIN B12-BINDING PROTEIN"/>
    <property type="match status" value="1"/>
</dbReference>
<proteinExistence type="predicted"/>
<dbReference type="Gene3D" id="3.40.50.1980">
    <property type="entry name" value="Nitrogenase molybdenum iron protein domain"/>
    <property type="match status" value="2"/>
</dbReference>
<dbReference type="Proteomes" id="UP000321580">
    <property type="component" value="Unassembled WGS sequence"/>
</dbReference>
<dbReference type="PANTHER" id="PTHR30535:SF4">
    <property type="entry name" value="HEMIN-BINDING PERIPLASMIC PROTEIN HMUT"/>
    <property type="match status" value="1"/>
</dbReference>
<dbReference type="SUPFAM" id="SSF53807">
    <property type="entry name" value="Helical backbone' metal receptor"/>
    <property type="match status" value="1"/>
</dbReference>
<evidence type="ECO:0000313" key="4">
    <source>
        <dbReference type="Proteomes" id="UP000321580"/>
    </source>
</evidence>
<feature type="domain" description="Fe/B12 periplasmic-binding" evidence="2">
    <location>
        <begin position="33"/>
        <end position="292"/>
    </location>
</feature>
<evidence type="ECO:0000256" key="1">
    <source>
        <dbReference type="SAM" id="SignalP"/>
    </source>
</evidence>
<keyword evidence="1" id="KW-0732">Signal</keyword>
<dbReference type="AlphaFoldDB" id="A0A5C6S510"/>
<comment type="caution">
    <text evidence="3">The sequence shown here is derived from an EMBL/GenBank/DDBJ whole genome shotgun (WGS) entry which is preliminary data.</text>
</comment>
<dbReference type="OrthoDB" id="9797736at2"/>
<dbReference type="InterPro" id="IPR050902">
    <property type="entry name" value="ABC_Transporter_SBP"/>
</dbReference>
<sequence length="303" mass="31522">MSRIATLSAIAVLCWACAPQAAQTPRQARAPQRVVSLSGGITELLYTMGLSGQLVGRDVTSTYPEQLAATLPNLGHVRNLNVEAVLALRPDLIVLDSAALSEPALKQIADSGVPMLALPAGHELELPLQQAEVLAGYWGDPSLAEPVRQVWSKGHEALQQAKAAGQRPVRALFVYARGKGSLMVAGKGTSADAMIRHSGGQNAINEFEGFRSLSAEGLIAAAPEALLFFDSGIQSLGGTAGLAEVPGLLQTPAGQNGDILGMDGLYLLGFTPRATAAAAELSAFFASIAQRGTEAYEPTDAEL</sequence>